<dbReference type="FunFam" id="2.70.210.12:FF:000001">
    <property type="entry name" value="GTPase Obg"/>
    <property type="match status" value="1"/>
</dbReference>
<dbReference type="PANTHER" id="PTHR11702:SF31">
    <property type="entry name" value="MITOCHONDRIAL RIBOSOME-ASSOCIATED GTPASE 2"/>
    <property type="match status" value="1"/>
</dbReference>
<dbReference type="GO" id="GO:0000287">
    <property type="term" value="F:magnesium ion binding"/>
    <property type="evidence" value="ECO:0007669"/>
    <property type="project" value="InterPro"/>
</dbReference>
<keyword evidence="3 8" id="KW-0479">Metal-binding</keyword>
<keyword evidence="7 8" id="KW-0342">GTP-binding</keyword>
<keyword evidence="4 8" id="KW-0547">Nucleotide-binding</keyword>
<dbReference type="HAMAP" id="MF_01454">
    <property type="entry name" value="GTPase_Obg"/>
    <property type="match status" value="1"/>
</dbReference>
<feature type="binding site" evidence="8">
    <location>
        <begin position="287"/>
        <end position="290"/>
    </location>
    <ligand>
        <name>GTP</name>
        <dbReference type="ChEBI" id="CHEBI:37565"/>
    </ligand>
</feature>
<dbReference type="Gene3D" id="3.40.50.300">
    <property type="entry name" value="P-loop containing nucleotide triphosphate hydrolases"/>
    <property type="match status" value="1"/>
</dbReference>
<feature type="binding site" evidence="8">
    <location>
        <begin position="217"/>
        <end position="220"/>
    </location>
    <ligand>
        <name>GTP</name>
        <dbReference type="ChEBI" id="CHEBI:37565"/>
    </ligand>
</feature>
<dbReference type="InterPro" id="IPR006073">
    <property type="entry name" value="GTP-bd"/>
</dbReference>
<dbReference type="InterPro" id="IPR027417">
    <property type="entry name" value="P-loop_NTPase"/>
</dbReference>
<evidence type="ECO:0000256" key="2">
    <source>
        <dbReference type="ARBA" id="ARBA00022490"/>
    </source>
</evidence>
<organism evidence="12 13">
    <name type="scientific">Candidatus Desulfovibrio intestinipullorum</name>
    <dbReference type="NCBI Taxonomy" id="2838536"/>
    <lineage>
        <taxon>Bacteria</taxon>
        <taxon>Pseudomonadati</taxon>
        <taxon>Thermodesulfobacteriota</taxon>
        <taxon>Desulfovibrionia</taxon>
        <taxon>Desulfovibrionales</taxon>
        <taxon>Desulfovibrionaceae</taxon>
        <taxon>Desulfovibrio</taxon>
    </lineage>
</organism>
<evidence type="ECO:0000313" key="12">
    <source>
        <dbReference type="EMBL" id="HIW01161.1"/>
    </source>
</evidence>
<dbReference type="PIRSF" id="PIRSF002401">
    <property type="entry name" value="GTP_bd_Obg/CgtA"/>
    <property type="match status" value="1"/>
</dbReference>
<comment type="subcellular location">
    <subcellularLocation>
        <location evidence="8">Cytoplasm</location>
    </subcellularLocation>
</comment>
<dbReference type="GO" id="GO:0003924">
    <property type="term" value="F:GTPase activity"/>
    <property type="evidence" value="ECO:0007669"/>
    <property type="project" value="UniProtKB-UniRule"/>
</dbReference>
<keyword evidence="6 8" id="KW-0460">Magnesium</keyword>
<dbReference type="PROSITE" id="PS00905">
    <property type="entry name" value="GTP1_OBG"/>
    <property type="match status" value="1"/>
</dbReference>
<dbReference type="EMBL" id="DXHV01000073">
    <property type="protein sequence ID" value="HIW01161.1"/>
    <property type="molecule type" value="Genomic_DNA"/>
</dbReference>
<dbReference type="InterPro" id="IPR006169">
    <property type="entry name" value="GTP1_OBG_dom"/>
</dbReference>
<dbReference type="InterPro" id="IPR031167">
    <property type="entry name" value="G_OBG"/>
</dbReference>
<dbReference type="EC" id="3.6.5.-" evidence="8"/>
<feature type="binding site" evidence="8">
    <location>
        <begin position="168"/>
        <end position="175"/>
    </location>
    <ligand>
        <name>GTP</name>
        <dbReference type="ChEBI" id="CHEBI:37565"/>
    </ligand>
</feature>
<proteinExistence type="inferred from homology"/>
<comment type="caution">
    <text evidence="12">The sequence shown here is derived from an EMBL/GenBank/DDBJ whole genome shotgun (WGS) entry which is preliminary data.</text>
</comment>
<dbReference type="GO" id="GO:0043022">
    <property type="term" value="F:ribosome binding"/>
    <property type="evidence" value="ECO:0007669"/>
    <property type="project" value="UniProtKB-ARBA"/>
</dbReference>
<dbReference type="GO" id="GO:0005737">
    <property type="term" value="C:cytoplasm"/>
    <property type="evidence" value="ECO:0007669"/>
    <property type="project" value="UniProtKB-SubCell"/>
</dbReference>
<dbReference type="SUPFAM" id="SSF82051">
    <property type="entry name" value="Obg GTP-binding protein N-terminal domain"/>
    <property type="match status" value="1"/>
</dbReference>
<feature type="binding site" evidence="8">
    <location>
        <position position="195"/>
    </location>
    <ligand>
        <name>Mg(2+)</name>
        <dbReference type="ChEBI" id="CHEBI:18420"/>
    </ligand>
</feature>
<evidence type="ECO:0000256" key="1">
    <source>
        <dbReference type="ARBA" id="ARBA00007699"/>
    </source>
</evidence>
<feature type="region of interest" description="Disordered" evidence="9">
    <location>
        <begin position="22"/>
        <end position="42"/>
    </location>
</feature>
<evidence type="ECO:0000256" key="8">
    <source>
        <dbReference type="HAMAP-Rule" id="MF_01454"/>
    </source>
</evidence>
<dbReference type="CDD" id="cd01898">
    <property type="entry name" value="Obg"/>
    <property type="match status" value="1"/>
</dbReference>
<dbReference type="InterPro" id="IPR036726">
    <property type="entry name" value="GTP1_OBG_dom_sf"/>
</dbReference>
<dbReference type="InterPro" id="IPR014100">
    <property type="entry name" value="GTP-bd_Obg/CgtA"/>
</dbReference>
<dbReference type="NCBIfam" id="TIGR02729">
    <property type="entry name" value="Obg_CgtA"/>
    <property type="match status" value="1"/>
</dbReference>
<evidence type="ECO:0000256" key="3">
    <source>
        <dbReference type="ARBA" id="ARBA00022723"/>
    </source>
</evidence>
<dbReference type="Proteomes" id="UP000886752">
    <property type="component" value="Unassembled WGS sequence"/>
</dbReference>
<dbReference type="GO" id="GO:0042254">
    <property type="term" value="P:ribosome biogenesis"/>
    <property type="evidence" value="ECO:0007669"/>
    <property type="project" value="UniProtKB-UniRule"/>
</dbReference>
<evidence type="ECO:0000256" key="5">
    <source>
        <dbReference type="ARBA" id="ARBA00022801"/>
    </source>
</evidence>
<gene>
    <name evidence="12" type="primary">obgE</name>
    <name evidence="8" type="synonym">obg</name>
    <name evidence="12" type="ORF">H9894_08240</name>
</gene>
<evidence type="ECO:0000256" key="6">
    <source>
        <dbReference type="ARBA" id="ARBA00022842"/>
    </source>
</evidence>
<accession>A0A9D1TR63</accession>
<feature type="domain" description="OBG-type G" evidence="10">
    <location>
        <begin position="162"/>
        <end position="334"/>
    </location>
</feature>
<dbReference type="InterPro" id="IPR045086">
    <property type="entry name" value="OBG_GTPase"/>
</dbReference>
<comment type="function">
    <text evidence="8">An essential GTPase which binds GTP, GDP and possibly (p)ppGpp with moderate affinity, with high nucleotide exchange rates and a fairly low GTP hydrolysis rate. Plays a role in control of the cell cycle, stress response, ribosome biogenesis and in those bacteria that undergo differentiation, in morphogenesis control.</text>
</comment>
<comment type="subunit">
    <text evidence="8">Monomer.</text>
</comment>
<dbReference type="Pfam" id="PF01926">
    <property type="entry name" value="MMR_HSR1"/>
    <property type="match status" value="1"/>
</dbReference>
<reference evidence="12" key="1">
    <citation type="journal article" date="2021" name="PeerJ">
        <title>Extensive microbial diversity within the chicken gut microbiome revealed by metagenomics and culture.</title>
        <authorList>
            <person name="Gilroy R."/>
            <person name="Ravi A."/>
            <person name="Getino M."/>
            <person name="Pursley I."/>
            <person name="Horton D.L."/>
            <person name="Alikhan N.F."/>
            <person name="Baker D."/>
            <person name="Gharbi K."/>
            <person name="Hall N."/>
            <person name="Watson M."/>
            <person name="Adriaenssens E.M."/>
            <person name="Foster-Nyarko E."/>
            <person name="Jarju S."/>
            <person name="Secka A."/>
            <person name="Antonio M."/>
            <person name="Oren A."/>
            <person name="Chaudhuri R.R."/>
            <person name="La Ragione R."/>
            <person name="Hildebrand F."/>
            <person name="Pallen M.J."/>
        </authorList>
    </citation>
    <scope>NUCLEOTIDE SEQUENCE</scope>
    <source>
        <strain evidence="12">ChiHecec2B26-446</strain>
    </source>
</reference>
<keyword evidence="2 8" id="KW-0963">Cytoplasm</keyword>
<feature type="binding site" evidence="8">
    <location>
        <begin position="193"/>
        <end position="197"/>
    </location>
    <ligand>
        <name>GTP</name>
        <dbReference type="ChEBI" id="CHEBI:37565"/>
    </ligand>
</feature>
<sequence length="379" mass="41574">MRFVDEARISVKAGDGGNGSVHFRREKFVPKGGPDGGDGGDGGSVILRADARLLTLYDFRLKRHYTAANGQHGMGRQMYGRKGEDLVLHLPVGTMIYVEEDGEERLLADLAESNQEVVIARGGRGGKGNIHFKSSTMRAPHFAQPGTPGESRSLRLELKILADAGLLGLPNAGKSTFLSCVSAARPKIAAYPFTTLVPNLGVLIDEYDPGQRLIIADIPGLIEGASQGQGLGMRFLKHVERTRFLVHILSIEDTGGDNPWAGFELIDEELRAFDEELASHPQVRVINKIDLVSEERVNELKARAEADGIRVFFISALHRQGIDELLQELWRMLAEVDRHAPLVRLRPVQTEEGADLPDREASADGDDEGEAEVIWTYEA</sequence>
<evidence type="ECO:0000259" key="10">
    <source>
        <dbReference type="PROSITE" id="PS51710"/>
    </source>
</evidence>
<feature type="binding site" evidence="8">
    <location>
        <begin position="315"/>
        <end position="317"/>
    </location>
    <ligand>
        <name>GTP</name>
        <dbReference type="ChEBI" id="CHEBI:37565"/>
    </ligand>
</feature>
<evidence type="ECO:0000313" key="13">
    <source>
        <dbReference type="Proteomes" id="UP000886752"/>
    </source>
</evidence>
<evidence type="ECO:0000256" key="7">
    <source>
        <dbReference type="ARBA" id="ARBA00023134"/>
    </source>
</evidence>
<keyword evidence="5 8" id="KW-0378">Hydrolase</keyword>
<dbReference type="GO" id="GO:0005525">
    <property type="term" value="F:GTP binding"/>
    <property type="evidence" value="ECO:0007669"/>
    <property type="project" value="UniProtKB-UniRule"/>
</dbReference>
<dbReference type="AlphaFoldDB" id="A0A9D1TR63"/>
<dbReference type="Gene3D" id="2.70.210.12">
    <property type="entry name" value="GTP1/OBG domain"/>
    <property type="match status" value="1"/>
</dbReference>
<feature type="binding site" evidence="8">
    <location>
        <position position="175"/>
    </location>
    <ligand>
        <name>Mg(2+)</name>
        <dbReference type="ChEBI" id="CHEBI:18420"/>
    </ligand>
</feature>
<dbReference type="NCBIfam" id="NF008956">
    <property type="entry name" value="PRK12299.1"/>
    <property type="match status" value="1"/>
</dbReference>
<name>A0A9D1TR63_9BACT</name>
<dbReference type="PROSITE" id="PS51883">
    <property type="entry name" value="OBG"/>
    <property type="match status" value="1"/>
</dbReference>
<dbReference type="InterPro" id="IPR006074">
    <property type="entry name" value="GTP1-OBG_CS"/>
</dbReference>
<evidence type="ECO:0000256" key="9">
    <source>
        <dbReference type="SAM" id="MobiDB-lite"/>
    </source>
</evidence>
<evidence type="ECO:0000256" key="4">
    <source>
        <dbReference type="ARBA" id="ARBA00022741"/>
    </source>
</evidence>
<reference evidence="12" key="2">
    <citation type="submission" date="2021-04" db="EMBL/GenBank/DDBJ databases">
        <authorList>
            <person name="Gilroy R."/>
        </authorList>
    </citation>
    <scope>NUCLEOTIDE SEQUENCE</scope>
    <source>
        <strain evidence="12">ChiHecec2B26-446</strain>
    </source>
</reference>
<dbReference type="PANTHER" id="PTHR11702">
    <property type="entry name" value="DEVELOPMENTALLY REGULATED GTP-BINDING PROTEIN-RELATED"/>
    <property type="match status" value="1"/>
</dbReference>
<protein>
    <recommendedName>
        <fullName evidence="8">GTPase Obg</fullName>
        <ecNumber evidence="8">3.6.5.-</ecNumber>
    </recommendedName>
    <alternativeName>
        <fullName evidence="8">GTP-binding protein Obg</fullName>
    </alternativeName>
</protein>
<feature type="compositionally biased region" description="Gly residues" evidence="9">
    <location>
        <begin position="33"/>
        <end position="42"/>
    </location>
</feature>
<feature type="domain" description="Obg" evidence="11">
    <location>
        <begin position="1"/>
        <end position="161"/>
    </location>
</feature>
<comment type="cofactor">
    <cofactor evidence="8">
        <name>Mg(2+)</name>
        <dbReference type="ChEBI" id="CHEBI:18420"/>
    </cofactor>
</comment>
<dbReference type="NCBIfam" id="NF008955">
    <property type="entry name" value="PRK12297.1"/>
    <property type="match status" value="1"/>
</dbReference>
<dbReference type="Pfam" id="PF01018">
    <property type="entry name" value="GTP1_OBG"/>
    <property type="match status" value="1"/>
</dbReference>
<comment type="similarity">
    <text evidence="1 8">Belongs to the TRAFAC class OBG-HflX-like GTPase superfamily. OBG GTPase family.</text>
</comment>
<feature type="region of interest" description="Disordered" evidence="9">
    <location>
        <begin position="349"/>
        <end position="370"/>
    </location>
</feature>
<dbReference type="PRINTS" id="PR00326">
    <property type="entry name" value="GTP1OBG"/>
</dbReference>
<evidence type="ECO:0000259" key="11">
    <source>
        <dbReference type="PROSITE" id="PS51883"/>
    </source>
</evidence>
<dbReference type="SUPFAM" id="SSF52540">
    <property type="entry name" value="P-loop containing nucleoside triphosphate hydrolases"/>
    <property type="match status" value="1"/>
</dbReference>
<dbReference type="PROSITE" id="PS51710">
    <property type="entry name" value="G_OBG"/>
    <property type="match status" value="1"/>
</dbReference>